<dbReference type="Gene3D" id="1.10.8.430">
    <property type="entry name" value="Helical domain of apoptotic protease-activating factors"/>
    <property type="match status" value="1"/>
</dbReference>
<dbReference type="Gene3D" id="3.40.50.10140">
    <property type="entry name" value="Toll/interleukin-1 receptor homology (TIR) domain"/>
    <property type="match status" value="1"/>
</dbReference>
<dbReference type="PROSITE" id="PS50104">
    <property type="entry name" value="TIR"/>
    <property type="match status" value="1"/>
</dbReference>
<dbReference type="Gene3D" id="3.40.50.300">
    <property type="entry name" value="P-loop containing nucleotide triphosphate hydrolases"/>
    <property type="match status" value="1"/>
</dbReference>
<evidence type="ECO:0000256" key="1">
    <source>
        <dbReference type="ARBA" id="ARBA00022614"/>
    </source>
</evidence>
<dbReference type="AlphaFoldDB" id="A0A8T0CQH7"/>
<protein>
    <recommendedName>
        <fullName evidence="4">TIR domain-containing protein</fullName>
    </recommendedName>
</protein>
<dbReference type="SMART" id="SM00255">
    <property type="entry name" value="TIR"/>
    <property type="match status" value="1"/>
</dbReference>
<reference evidence="5" key="1">
    <citation type="submission" date="2020-05" db="EMBL/GenBank/DDBJ databases">
        <title>WGS assembly of Corymbia citriodora subspecies variegata.</title>
        <authorList>
            <person name="Barry K."/>
            <person name="Hundley H."/>
            <person name="Shu S."/>
            <person name="Jenkins J."/>
            <person name="Grimwood J."/>
            <person name="Baten A."/>
        </authorList>
    </citation>
    <scope>NUCLEOTIDE SEQUENCE</scope>
    <source>
        <strain evidence="5">CV2-018</strain>
    </source>
</reference>
<dbReference type="Gene3D" id="3.80.10.10">
    <property type="entry name" value="Ribonuclease Inhibitor"/>
    <property type="match status" value="1"/>
</dbReference>
<evidence type="ECO:0000313" key="5">
    <source>
        <dbReference type="EMBL" id="KAF7849042.1"/>
    </source>
</evidence>
<dbReference type="OrthoDB" id="1357022at2759"/>
<evidence type="ECO:0000256" key="3">
    <source>
        <dbReference type="ARBA" id="ARBA00022821"/>
    </source>
</evidence>
<dbReference type="InterPro" id="IPR027417">
    <property type="entry name" value="P-loop_NTPase"/>
</dbReference>
<dbReference type="Pfam" id="PF00931">
    <property type="entry name" value="NB-ARC"/>
    <property type="match status" value="1"/>
</dbReference>
<keyword evidence="3" id="KW-0611">Plant defense</keyword>
<dbReference type="EMBL" id="MU089890">
    <property type="protein sequence ID" value="KAF7849042.1"/>
    <property type="molecule type" value="Genomic_DNA"/>
</dbReference>
<accession>A0A8T0CQH7</accession>
<dbReference type="InterPro" id="IPR000157">
    <property type="entry name" value="TIR_dom"/>
</dbReference>
<dbReference type="Pfam" id="PF23282">
    <property type="entry name" value="WHD_ROQ1"/>
    <property type="match status" value="1"/>
</dbReference>
<organism evidence="5 6">
    <name type="scientific">Corymbia citriodora subsp. variegata</name>
    <dbReference type="NCBI Taxonomy" id="360336"/>
    <lineage>
        <taxon>Eukaryota</taxon>
        <taxon>Viridiplantae</taxon>
        <taxon>Streptophyta</taxon>
        <taxon>Embryophyta</taxon>
        <taxon>Tracheophyta</taxon>
        <taxon>Spermatophyta</taxon>
        <taxon>Magnoliopsida</taxon>
        <taxon>eudicotyledons</taxon>
        <taxon>Gunneridae</taxon>
        <taxon>Pentapetalae</taxon>
        <taxon>rosids</taxon>
        <taxon>malvids</taxon>
        <taxon>Myrtales</taxon>
        <taxon>Myrtaceae</taxon>
        <taxon>Myrtoideae</taxon>
        <taxon>Eucalypteae</taxon>
        <taxon>Corymbia</taxon>
    </lineage>
</organism>
<keyword evidence="1" id="KW-0433">Leucine-rich repeat</keyword>
<dbReference type="SUPFAM" id="SSF52200">
    <property type="entry name" value="Toll/Interleukin receptor TIR domain"/>
    <property type="match status" value="1"/>
</dbReference>
<dbReference type="InterPro" id="IPR042197">
    <property type="entry name" value="Apaf_helical"/>
</dbReference>
<sequence>MEKGTSSQALSESSYEVFLSFRGSDTRHTFTDFLYHDMVEVGILVFRDSESLHVGEKTGKLLHAIENSKIYIPIFSKNYASSDWCLRELAHMVKCTSKPNGNKEIMPIFLDVEPADVKLKTKLYGQALSKRPKTCSEVESWENALIEVGRIIGWNWNADKSQADLIKSITEIVLHKLKIGNKKVVTEKLVGVDDRVKAIIKMLDVGSDSVQFLGIHGMGGIGKTTLAKVIFNQLSSHFRDCFFLSDVRESSQRHGMVYLQKQLLSKFLDSRSTLRWIYNVDSGINMIKRVFRNKKVLIVLDDVDEKEQLKNLAENCNWFGSGSRIIITTRNQSVLTIEGEAIDEGRAIILTYEVRQMELDHALKLFSRHAFRRDSPLDRYISLSEKIVRTLGNLPLALEITGSSLHGKSKTFWEDTLKKLEKAPPNEVQRKLMITYERLDYAQKQVFLDIACFFVYKDKTYPSYMWDACGYYPHRTLEDLFLMSLIKIKDDNTLWMHDQVRDLGREIVRKENPDDSCKLSRVRNPKDALSILRQKKGSRKIKALSLGSFMDRTQGITVPKFSNQIDILKPDEFAGLENLRYFRGEQVSFVGDFDNLLPDLRWLSCHNCPSMLEGKNFHLANLAVLNLSWSEISEKSIEWLKAARKLKVLDLSRCHNLRRIPYLSTLVSLEILEICFCVNLESIDGIEAARKLKVLDLNWCCCLRRAPDLSTLVALEILRLCDCWKIKKLPDSIEKLQSLIELDLRGTGIDHLPDSLSDLKQLRILKMREMKGGLAKLPRAVWLVFLSDFFYENPEGDAKLCCLKMPDLSWSQIYGLPTVENLVSNIHNKLELAARGGRRLRDPKWTPLLELENVFAFPTESIAPRSRLEEQILASPNMWFLRQLSPSSRELVLRETAQLPLDFSWPELHSNHCPLNVRYVYWMPIFLGICDSESEKLLMQDCTLSRRLQQFVSKMEEFTYRQPPQRRFRQPQRKFLVKASQKHLSSRM</sequence>
<dbReference type="InterPro" id="IPR035897">
    <property type="entry name" value="Toll_tir_struct_dom_sf"/>
</dbReference>
<dbReference type="InterPro" id="IPR002182">
    <property type="entry name" value="NB-ARC"/>
</dbReference>
<evidence type="ECO:0000256" key="2">
    <source>
        <dbReference type="ARBA" id="ARBA00022737"/>
    </source>
</evidence>
<dbReference type="GO" id="GO:0007165">
    <property type="term" value="P:signal transduction"/>
    <property type="evidence" value="ECO:0007669"/>
    <property type="project" value="InterPro"/>
</dbReference>
<dbReference type="PANTHER" id="PTHR11017:SF570">
    <property type="entry name" value="DISEASE RESISTANCE PROTEIN (TIR-NBS CLASS)-RELATED"/>
    <property type="match status" value="1"/>
</dbReference>
<keyword evidence="2" id="KW-0677">Repeat</keyword>
<keyword evidence="6" id="KW-1185">Reference proteome</keyword>
<dbReference type="SUPFAM" id="SSF52540">
    <property type="entry name" value="P-loop containing nucleoside triphosphate hydrolases"/>
    <property type="match status" value="1"/>
</dbReference>
<dbReference type="InterPro" id="IPR044974">
    <property type="entry name" value="Disease_R_plants"/>
</dbReference>
<dbReference type="Gramene" id="rna-gnl|WGS:JABURB|Cocit.L1308.1">
    <property type="protein sequence ID" value="cds-KAF7849042.1"/>
    <property type="gene ID" value="gene-BT93_L1308"/>
</dbReference>
<dbReference type="PRINTS" id="PR00364">
    <property type="entry name" value="DISEASERSIST"/>
</dbReference>
<feature type="domain" description="TIR" evidence="4">
    <location>
        <begin position="13"/>
        <end position="177"/>
    </location>
</feature>
<name>A0A8T0CQH7_CORYI</name>
<evidence type="ECO:0000313" key="6">
    <source>
        <dbReference type="Proteomes" id="UP000806378"/>
    </source>
</evidence>
<dbReference type="GO" id="GO:0051707">
    <property type="term" value="P:response to other organism"/>
    <property type="evidence" value="ECO:0007669"/>
    <property type="project" value="UniProtKB-ARBA"/>
</dbReference>
<dbReference type="InterPro" id="IPR058192">
    <property type="entry name" value="WHD_ROQ1-like"/>
</dbReference>
<dbReference type="Proteomes" id="UP000806378">
    <property type="component" value="Unassembled WGS sequence"/>
</dbReference>
<comment type="caution">
    <text evidence="5">The sequence shown here is derived from an EMBL/GenBank/DDBJ whole genome shotgun (WGS) entry which is preliminary data.</text>
</comment>
<dbReference type="Pfam" id="PF01582">
    <property type="entry name" value="TIR"/>
    <property type="match status" value="1"/>
</dbReference>
<proteinExistence type="predicted"/>
<dbReference type="InterPro" id="IPR055414">
    <property type="entry name" value="LRR_R13L4/SHOC2-like"/>
</dbReference>
<dbReference type="InterPro" id="IPR032675">
    <property type="entry name" value="LRR_dom_sf"/>
</dbReference>
<dbReference type="GO" id="GO:0006952">
    <property type="term" value="P:defense response"/>
    <property type="evidence" value="ECO:0007669"/>
    <property type="project" value="UniProtKB-KW"/>
</dbReference>
<evidence type="ECO:0000259" key="4">
    <source>
        <dbReference type="PROSITE" id="PS50104"/>
    </source>
</evidence>
<dbReference type="SUPFAM" id="SSF52058">
    <property type="entry name" value="L domain-like"/>
    <property type="match status" value="1"/>
</dbReference>
<dbReference type="Pfam" id="PF23598">
    <property type="entry name" value="LRR_14"/>
    <property type="match status" value="1"/>
</dbReference>
<gene>
    <name evidence="5" type="ORF">BT93_L1308</name>
</gene>
<dbReference type="GO" id="GO:0043531">
    <property type="term" value="F:ADP binding"/>
    <property type="evidence" value="ECO:0007669"/>
    <property type="project" value="InterPro"/>
</dbReference>
<dbReference type="PANTHER" id="PTHR11017">
    <property type="entry name" value="LEUCINE-RICH REPEAT-CONTAINING PROTEIN"/>
    <property type="match status" value="1"/>
</dbReference>